<dbReference type="InterPro" id="IPR042184">
    <property type="entry name" value="YqeY/Aim41_N"/>
</dbReference>
<dbReference type="Pfam" id="PF09424">
    <property type="entry name" value="YqeY"/>
    <property type="match status" value="1"/>
</dbReference>
<reference evidence="1 2" key="1">
    <citation type="journal article" date="2016" name="Nat. Commun.">
        <title>Thousands of microbial genomes shed light on interconnected biogeochemical processes in an aquifer system.</title>
        <authorList>
            <person name="Anantharaman K."/>
            <person name="Brown C.T."/>
            <person name="Hug L.A."/>
            <person name="Sharon I."/>
            <person name="Castelle C.J."/>
            <person name="Probst A.J."/>
            <person name="Thomas B.C."/>
            <person name="Singh A."/>
            <person name="Wilkins M.J."/>
            <person name="Karaoz U."/>
            <person name="Brodie E.L."/>
            <person name="Williams K.H."/>
            <person name="Hubbard S.S."/>
            <person name="Banfield J.F."/>
        </authorList>
    </citation>
    <scope>NUCLEOTIDE SEQUENCE [LARGE SCALE GENOMIC DNA]</scope>
</reference>
<dbReference type="InterPro" id="IPR003789">
    <property type="entry name" value="Asn/Gln_tRNA_amidoTrase-B-like"/>
</dbReference>
<name>A0A1F8CXZ2_9BACT</name>
<comment type="caution">
    <text evidence="1">The sequence shown here is derived from an EMBL/GenBank/DDBJ whole genome shotgun (WGS) entry which is preliminary data.</text>
</comment>
<dbReference type="InterPro" id="IPR019004">
    <property type="entry name" value="YqeY/Aim41"/>
</dbReference>
<protein>
    <recommendedName>
        <fullName evidence="3">Glutamyl-tRNA amidotransferase</fullName>
    </recommendedName>
</protein>
<proteinExistence type="predicted"/>
<dbReference type="PANTHER" id="PTHR28055:SF1">
    <property type="entry name" value="ALTERED INHERITANCE OF MITOCHONDRIA PROTEIN 41, MITOCHONDRIAL"/>
    <property type="match status" value="1"/>
</dbReference>
<sequence>MITENISRLIAEAMKAKDEIRLSTFRLLSSALNYEFIAKQHKLNEEEELVVVKKEAKKRKDAIEALRLAQGKPTSSGSNMDERIKREEQELTILQEFLPPEIPDEELRKLVDEAIKEADLPADATHQALQAGMGKVMGLVMAKTKGQADGGKVAEMVKGYFK</sequence>
<evidence type="ECO:0000313" key="1">
    <source>
        <dbReference type="EMBL" id="OGM81213.1"/>
    </source>
</evidence>
<dbReference type="Proteomes" id="UP000178848">
    <property type="component" value="Unassembled WGS sequence"/>
</dbReference>
<gene>
    <name evidence="1" type="ORF">A2361_02605</name>
</gene>
<dbReference type="EMBL" id="MGHZ01000014">
    <property type="protein sequence ID" value="OGM81213.1"/>
    <property type="molecule type" value="Genomic_DNA"/>
</dbReference>
<dbReference type="AlphaFoldDB" id="A0A1F8CXZ2"/>
<dbReference type="SUPFAM" id="SSF89095">
    <property type="entry name" value="GatB/YqeY motif"/>
    <property type="match status" value="1"/>
</dbReference>
<accession>A0A1F8CXZ2</accession>
<dbReference type="PANTHER" id="PTHR28055">
    <property type="entry name" value="ALTERED INHERITANCE OF MITOCHONDRIA PROTEIN 41, MITOCHONDRIAL"/>
    <property type="match status" value="1"/>
</dbReference>
<dbReference type="Gene3D" id="1.10.10.410">
    <property type="match status" value="1"/>
</dbReference>
<evidence type="ECO:0000313" key="2">
    <source>
        <dbReference type="Proteomes" id="UP000178848"/>
    </source>
</evidence>
<organism evidence="1 2">
    <name type="scientific">Candidatus Woesebacteria bacterium RIFOXYB1_FULL_40_26</name>
    <dbReference type="NCBI Taxonomy" id="1802539"/>
    <lineage>
        <taxon>Bacteria</taxon>
        <taxon>Candidatus Woeseibacteriota</taxon>
    </lineage>
</organism>
<dbReference type="InterPro" id="IPR023168">
    <property type="entry name" value="GatB_Yqey_C_2"/>
</dbReference>
<evidence type="ECO:0008006" key="3">
    <source>
        <dbReference type="Google" id="ProtNLM"/>
    </source>
</evidence>
<dbReference type="GO" id="GO:0016884">
    <property type="term" value="F:carbon-nitrogen ligase activity, with glutamine as amido-N-donor"/>
    <property type="evidence" value="ECO:0007669"/>
    <property type="project" value="InterPro"/>
</dbReference>
<dbReference type="Gene3D" id="1.10.1510.10">
    <property type="entry name" value="Uncharacterised protein YqeY/AIM41 PF09424, N-terminal domain"/>
    <property type="match status" value="1"/>
</dbReference>